<dbReference type="AlphaFoldDB" id="X0XUT7"/>
<name>X0XUT7_9ZZZZ</name>
<protein>
    <submittedName>
        <fullName evidence="1">Uncharacterized protein</fullName>
    </submittedName>
</protein>
<proteinExistence type="predicted"/>
<reference evidence="1" key="1">
    <citation type="journal article" date="2014" name="Front. Microbiol.">
        <title>High frequency of phylogenetically diverse reductive dehalogenase-homologous genes in deep subseafloor sedimentary metagenomes.</title>
        <authorList>
            <person name="Kawai M."/>
            <person name="Futagami T."/>
            <person name="Toyoda A."/>
            <person name="Takaki Y."/>
            <person name="Nishi S."/>
            <person name="Hori S."/>
            <person name="Arai W."/>
            <person name="Tsubouchi T."/>
            <person name="Morono Y."/>
            <person name="Uchiyama I."/>
            <person name="Ito T."/>
            <person name="Fujiyama A."/>
            <person name="Inagaki F."/>
            <person name="Takami H."/>
        </authorList>
    </citation>
    <scope>NUCLEOTIDE SEQUENCE</scope>
    <source>
        <strain evidence="1">Expedition CK06-06</strain>
    </source>
</reference>
<feature type="non-terminal residue" evidence="1">
    <location>
        <position position="91"/>
    </location>
</feature>
<comment type="caution">
    <text evidence="1">The sequence shown here is derived from an EMBL/GenBank/DDBJ whole genome shotgun (WGS) entry which is preliminary data.</text>
</comment>
<gene>
    <name evidence="1" type="ORF">S01H1_78629</name>
</gene>
<dbReference type="PROSITE" id="PS51257">
    <property type="entry name" value="PROKAR_LIPOPROTEIN"/>
    <property type="match status" value="1"/>
</dbReference>
<accession>X0XUT7</accession>
<sequence length="91" mass="10147">MHNHKLLTGIKQFLILGIILISYACAHHPREDFNDAVLRLNTPQLIDKYQGRHFSYATTRDGYGCGGVDISYSTAGCSPSYIFHSRKGNCA</sequence>
<evidence type="ECO:0000313" key="1">
    <source>
        <dbReference type="EMBL" id="GAG47105.1"/>
    </source>
</evidence>
<dbReference type="EMBL" id="BARS01052931">
    <property type="protein sequence ID" value="GAG47105.1"/>
    <property type="molecule type" value="Genomic_DNA"/>
</dbReference>
<organism evidence="1">
    <name type="scientific">marine sediment metagenome</name>
    <dbReference type="NCBI Taxonomy" id="412755"/>
    <lineage>
        <taxon>unclassified sequences</taxon>
        <taxon>metagenomes</taxon>
        <taxon>ecological metagenomes</taxon>
    </lineage>
</organism>